<comment type="caution">
    <text evidence="1">The sequence shown here is derived from an EMBL/GenBank/DDBJ whole genome shotgun (WGS) entry which is preliminary data.</text>
</comment>
<dbReference type="AlphaFoldDB" id="A0A087CKL4"/>
<proteinExistence type="predicted"/>
<sequence length="59" mass="6473">MVTYLFPAVACGRNPYEARDDNESVHCPECPACSGECVRKQVRGEGCEPIDHDETGSDQ</sequence>
<dbReference type="EMBL" id="JGZI01000005">
    <property type="protein sequence ID" value="KFI83814.1"/>
    <property type="molecule type" value="Genomic_DNA"/>
</dbReference>
<dbReference type="Proteomes" id="UP000029050">
    <property type="component" value="Unassembled WGS sequence"/>
</dbReference>
<gene>
    <name evidence="1" type="ORF">BPSY_0284</name>
</gene>
<protein>
    <submittedName>
        <fullName evidence="1">Uncharacterized protein</fullName>
    </submittedName>
</protein>
<accession>A0A087CKL4</accession>
<dbReference type="STRING" id="218140.BPSY_0284"/>
<reference evidence="1 2" key="1">
    <citation type="submission" date="2014-03" db="EMBL/GenBank/DDBJ databases">
        <title>Genomics of Bifidobacteria.</title>
        <authorList>
            <person name="Ventura M."/>
            <person name="Milani C."/>
            <person name="Lugli G.A."/>
        </authorList>
    </citation>
    <scope>NUCLEOTIDE SEQUENCE [LARGE SCALE GENOMIC DNA]</scope>
    <source>
        <strain evidence="1 2">LMG 21775</strain>
    </source>
</reference>
<name>A0A087CKL4_9BIFI</name>
<evidence type="ECO:0000313" key="2">
    <source>
        <dbReference type="Proteomes" id="UP000029050"/>
    </source>
</evidence>
<organism evidence="1 2">
    <name type="scientific">Bifidobacterium psychraerophilum</name>
    <dbReference type="NCBI Taxonomy" id="218140"/>
    <lineage>
        <taxon>Bacteria</taxon>
        <taxon>Bacillati</taxon>
        <taxon>Actinomycetota</taxon>
        <taxon>Actinomycetes</taxon>
        <taxon>Bifidobacteriales</taxon>
        <taxon>Bifidobacteriaceae</taxon>
        <taxon>Bifidobacterium</taxon>
    </lineage>
</organism>
<evidence type="ECO:0000313" key="1">
    <source>
        <dbReference type="EMBL" id="KFI83814.1"/>
    </source>
</evidence>
<keyword evidence="2" id="KW-1185">Reference proteome</keyword>